<dbReference type="AlphaFoldDB" id="A0A1J5P3T4"/>
<proteinExistence type="predicted"/>
<dbReference type="PROSITE" id="PS51379">
    <property type="entry name" value="4FE4S_FER_2"/>
    <property type="match status" value="2"/>
</dbReference>
<gene>
    <name evidence="8" type="primary">rsxB_20</name>
    <name evidence="8" type="ORF">GALL_531080</name>
</gene>
<feature type="domain" description="4Fe-4S ferredoxin-type" evidence="7">
    <location>
        <begin position="116"/>
        <end position="145"/>
    </location>
</feature>
<dbReference type="InterPro" id="IPR050294">
    <property type="entry name" value="RnfB_subfamily"/>
</dbReference>
<dbReference type="Gene3D" id="3.30.70.20">
    <property type="match status" value="2"/>
</dbReference>
<reference evidence="8" key="1">
    <citation type="submission" date="2016-10" db="EMBL/GenBank/DDBJ databases">
        <title>Sequence of Gallionella enrichment culture.</title>
        <authorList>
            <person name="Poehlein A."/>
            <person name="Muehling M."/>
            <person name="Daniel R."/>
        </authorList>
    </citation>
    <scope>NUCLEOTIDE SEQUENCE</scope>
</reference>
<evidence type="ECO:0000256" key="1">
    <source>
        <dbReference type="ARBA" id="ARBA00022448"/>
    </source>
</evidence>
<evidence type="ECO:0000256" key="4">
    <source>
        <dbReference type="ARBA" id="ARBA00022982"/>
    </source>
</evidence>
<keyword evidence="1" id="KW-0813">Transport</keyword>
<dbReference type="PANTHER" id="PTHR42859:SF10">
    <property type="entry name" value="DIMETHYLSULFOXIDE REDUCTASE CHAIN B"/>
    <property type="match status" value="1"/>
</dbReference>
<feature type="domain" description="4Fe-4S ferredoxin-type" evidence="7">
    <location>
        <begin position="85"/>
        <end position="114"/>
    </location>
</feature>
<dbReference type="SUPFAM" id="SSF54862">
    <property type="entry name" value="4Fe-4S ferredoxins"/>
    <property type="match status" value="1"/>
</dbReference>
<organism evidence="8">
    <name type="scientific">mine drainage metagenome</name>
    <dbReference type="NCBI Taxonomy" id="410659"/>
    <lineage>
        <taxon>unclassified sequences</taxon>
        <taxon>metagenomes</taxon>
        <taxon>ecological metagenomes</taxon>
    </lineage>
</organism>
<evidence type="ECO:0000256" key="3">
    <source>
        <dbReference type="ARBA" id="ARBA00022723"/>
    </source>
</evidence>
<evidence type="ECO:0000256" key="5">
    <source>
        <dbReference type="ARBA" id="ARBA00023004"/>
    </source>
</evidence>
<dbReference type="PROSITE" id="PS00198">
    <property type="entry name" value="4FE4S_FER_1"/>
    <property type="match status" value="2"/>
</dbReference>
<dbReference type="PANTHER" id="PTHR42859">
    <property type="entry name" value="OXIDOREDUCTASE"/>
    <property type="match status" value="1"/>
</dbReference>
<evidence type="ECO:0000256" key="2">
    <source>
        <dbReference type="ARBA" id="ARBA00022485"/>
    </source>
</evidence>
<keyword evidence="2" id="KW-0004">4Fe-4S</keyword>
<dbReference type="GO" id="GO:0051539">
    <property type="term" value="F:4 iron, 4 sulfur cluster binding"/>
    <property type="evidence" value="ECO:0007669"/>
    <property type="project" value="UniProtKB-KW"/>
</dbReference>
<dbReference type="InterPro" id="IPR017900">
    <property type="entry name" value="4Fe4S_Fe_S_CS"/>
</dbReference>
<keyword evidence="3" id="KW-0479">Metal-binding</keyword>
<dbReference type="InterPro" id="IPR017896">
    <property type="entry name" value="4Fe4S_Fe-S-bd"/>
</dbReference>
<evidence type="ECO:0000313" key="8">
    <source>
        <dbReference type="EMBL" id="OIQ65336.1"/>
    </source>
</evidence>
<keyword evidence="5" id="KW-0408">Iron</keyword>
<comment type="caution">
    <text evidence="8">The sequence shown here is derived from an EMBL/GenBank/DDBJ whole genome shotgun (WGS) entry which is preliminary data.</text>
</comment>
<sequence>MRPLIPGAGTQAARDVLELGCDEAGFVAPLHALSGSCATTMKGIYLAGSCRGPDAVREAFASGMAAAALALSELVPGRDLVVDPQVAVIDPARCAGCKTCLPLCPYQAISWHDATGVAQVQDILCRGCGTCVAACPSGAIVGCGFSRDMLRAELEGLLS</sequence>
<dbReference type="InterPro" id="IPR036188">
    <property type="entry name" value="FAD/NAD-bd_sf"/>
</dbReference>
<dbReference type="EMBL" id="MLJW01007415">
    <property type="protein sequence ID" value="OIQ65336.1"/>
    <property type="molecule type" value="Genomic_DNA"/>
</dbReference>
<dbReference type="Pfam" id="PF12838">
    <property type="entry name" value="Fer4_7"/>
    <property type="match status" value="1"/>
</dbReference>
<name>A0A1J5P3T4_9ZZZZ</name>
<evidence type="ECO:0000259" key="7">
    <source>
        <dbReference type="PROSITE" id="PS51379"/>
    </source>
</evidence>
<keyword evidence="4" id="KW-0249">Electron transport</keyword>
<dbReference type="SUPFAM" id="SSF51905">
    <property type="entry name" value="FAD/NAD(P)-binding domain"/>
    <property type="match status" value="1"/>
</dbReference>
<accession>A0A1J5P3T4</accession>
<dbReference type="GO" id="GO:0046872">
    <property type="term" value="F:metal ion binding"/>
    <property type="evidence" value="ECO:0007669"/>
    <property type="project" value="UniProtKB-KW"/>
</dbReference>
<keyword evidence="6" id="KW-0411">Iron-sulfur</keyword>
<protein>
    <submittedName>
        <fullName evidence="8">Electron transport complex subunit RsxB</fullName>
    </submittedName>
</protein>
<evidence type="ECO:0000256" key="6">
    <source>
        <dbReference type="ARBA" id="ARBA00023014"/>
    </source>
</evidence>